<dbReference type="EMBL" id="CP073078">
    <property type="protein sequence ID" value="QUD88603.1"/>
    <property type="molecule type" value="Genomic_DNA"/>
</dbReference>
<evidence type="ECO:0000256" key="5">
    <source>
        <dbReference type="ARBA" id="ARBA00022692"/>
    </source>
</evidence>
<evidence type="ECO:0000313" key="11">
    <source>
        <dbReference type="EMBL" id="QUD88603.1"/>
    </source>
</evidence>
<dbReference type="InterPro" id="IPR010130">
    <property type="entry name" value="T1SS_OMP_TolC"/>
</dbReference>
<comment type="similarity">
    <text evidence="2">Belongs to the outer membrane factor (OMF) (TC 1.B.17) family.</text>
</comment>
<keyword evidence="4" id="KW-1134">Transmembrane beta strand</keyword>
<gene>
    <name evidence="11" type="ORF">KCG34_01555</name>
</gene>
<keyword evidence="8" id="KW-0175">Coiled coil</keyword>
<keyword evidence="7" id="KW-0998">Cell outer membrane</keyword>
<feature type="chain" id="PRO_5038030360" evidence="10">
    <location>
        <begin position="29"/>
        <end position="505"/>
    </location>
</feature>
<sequence>MVGSGRMGGWAVLSAAGMLALSPAIAQAETLADAIALAYQTNPTLQSERAQLRALNESYVQARAGFRPQVSGSAEYDYSKSPSTYETEVDNASATLSVTQPIYTGGLVTAQVRAAMADILSGRQKLRQTEAQVMQQVILAYVDVRRDQEALRIAQDNVSVLNRQLDETKARFDVGQITRTDVAQSEARLAQAQAQLANAMAQLGVSRAGYVAVIGQSPGELAQEPELTAVPATIDEAFAIADKNNGGILAADFAEQGAAARVAEAKSANRPTVSIRAGIGASSTLQESKSLSFGLVKLGVYQENVTASAVLTQPLFTGGLNSSRIREALEDENVQRIAIETARRTAVQQVSQAWNQLLAARAGAVSNQKQVDADQVAWEGTRQEAQVGLRTTLDVLNAEQELHNAQLALVNSKHDQYVASAGLLNAMGRLEVKYLDASIKPYDPEKAFNRVKGGGALPLDIPISTIDGLGSPHVSKPPPQGPMVTAAPVTAPPSAPAQAGSTVMP</sequence>
<evidence type="ECO:0000256" key="2">
    <source>
        <dbReference type="ARBA" id="ARBA00007613"/>
    </source>
</evidence>
<organism evidence="11 12">
    <name type="scientific">Phenylobacterium montanum</name>
    <dbReference type="NCBI Taxonomy" id="2823693"/>
    <lineage>
        <taxon>Bacteria</taxon>
        <taxon>Pseudomonadati</taxon>
        <taxon>Pseudomonadota</taxon>
        <taxon>Alphaproteobacteria</taxon>
        <taxon>Caulobacterales</taxon>
        <taxon>Caulobacteraceae</taxon>
        <taxon>Phenylobacterium</taxon>
    </lineage>
</organism>
<dbReference type="GO" id="GO:0009279">
    <property type="term" value="C:cell outer membrane"/>
    <property type="evidence" value="ECO:0007669"/>
    <property type="project" value="UniProtKB-SubCell"/>
</dbReference>
<dbReference type="InterPro" id="IPR051906">
    <property type="entry name" value="TolC-like"/>
</dbReference>
<name>A0A975FZZ2_9CAUL</name>
<dbReference type="Gene3D" id="1.20.1600.10">
    <property type="entry name" value="Outer membrane efflux proteins (OEP)"/>
    <property type="match status" value="1"/>
</dbReference>
<dbReference type="GO" id="GO:0015288">
    <property type="term" value="F:porin activity"/>
    <property type="evidence" value="ECO:0007669"/>
    <property type="project" value="TreeGrafter"/>
</dbReference>
<dbReference type="PANTHER" id="PTHR30026:SF22">
    <property type="entry name" value="OUTER MEMBRANE EFFLUX PROTEIN"/>
    <property type="match status" value="1"/>
</dbReference>
<feature type="region of interest" description="Disordered" evidence="9">
    <location>
        <begin position="470"/>
        <end position="505"/>
    </location>
</feature>
<feature type="signal peptide" evidence="10">
    <location>
        <begin position="1"/>
        <end position="28"/>
    </location>
</feature>
<feature type="coiled-coil region" evidence="8">
    <location>
        <begin position="151"/>
        <end position="202"/>
    </location>
</feature>
<dbReference type="Proteomes" id="UP000676409">
    <property type="component" value="Chromosome"/>
</dbReference>
<evidence type="ECO:0000256" key="3">
    <source>
        <dbReference type="ARBA" id="ARBA00022448"/>
    </source>
</evidence>
<evidence type="ECO:0000256" key="4">
    <source>
        <dbReference type="ARBA" id="ARBA00022452"/>
    </source>
</evidence>
<keyword evidence="5" id="KW-0812">Transmembrane</keyword>
<dbReference type="InterPro" id="IPR003423">
    <property type="entry name" value="OMP_efflux"/>
</dbReference>
<evidence type="ECO:0000256" key="9">
    <source>
        <dbReference type="SAM" id="MobiDB-lite"/>
    </source>
</evidence>
<proteinExistence type="inferred from homology"/>
<dbReference type="NCBIfam" id="TIGR01844">
    <property type="entry name" value="type_I_sec_TolC"/>
    <property type="match status" value="1"/>
</dbReference>
<dbReference type="KEGG" id="caul:KCG34_01555"/>
<evidence type="ECO:0000256" key="1">
    <source>
        <dbReference type="ARBA" id="ARBA00004442"/>
    </source>
</evidence>
<evidence type="ECO:0000256" key="10">
    <source>
        <dbReference type="SAM" id="SignalP"/>
    </source>
</evidence>
<evidence type="ECO:0000256" key="7">
    <source>
        <dbReference type="ARBA" id="ARBA00023237"/>
    </source>
</evidence>
<evidence type="ECO:0000256" key="8">
    <source>
        <dbReference type="SAM" id="Coils"/>
    </source>
</evidence>
<keyword evidence="10" id="KW-0732">Signal</keyword>
<dbReference type="AlphaFoldDB" id="A0A975FZZ2"/>
<keyword evidence="3" id="KW-0813">Transport</keyword>
<dbReference type="Pfam" id="PF02321">
    <property type="entry name" value="OEP"/>
    <property type="match status" value="2"/>
</dbReference>
<dbReference type="GO" id="GO:1990281">
    <property type="term" value="C:efflux pump complex"/>
    <property type="evidence" value="ECO:0007669"/>
    <property type="project" value="TreeGrafter"/>
</dbReference>
<keyword evidence="6" id="KW-0472">Membrane</keyword>
<protein>
    <submittedName>
        <fullName evidence="11">TolC family outer membrane protein</fullName>
    </submittedName>
</protein>
<dbReference type="SUPFAM" id="SSF56954">
    <property type="entry name" value="Outer membrane efflux proteins (OEP)"/>
    <property type="match status" value="1"/>
</dbReference>
<reference evidence="11" key="1">
    <citation type="submission" date="2021-04" db="EMBL/GenBank/DDBJ databases">
        <title>The complete genome sequence of Caulobacter sp. S6.</title>
        <authorList>
            <person name="Tang Y."/>
            <person name="Ouyang W."/>
            <person name="Liu Q."/>
            <person name="Huang B."/>
            <person name="Guo Z."/>
            <person name="Lei P."/>
        </authorList>
    </citation>
    <scope>NUCLEOTIDE SEQUENCE</scope>
    <source>
        <strain evidence="11">S6</strain>
    </source>
</reference>
<dbReference type="PANTHER" id="PTHR30026">
    <property type="entry name" value="OUTER MEMBRANE PROTEIN TOLC"/>
    <property type="match status" value="1"/>
</dbReference>
<keyword evidence="12" id="KW-1185">Reference proteome</keyword>
<comment type="subcellular location">
    <subcellularLocation>
        <location evidence="1">Cell outer membrane</location>
    </subcellularLocation>
</comment>
<accession>A0A975FZZ2</accession>
<evidence type="ECO:0000256" key="6">
    <source>
        <dbReference type="ARBA" id="ARBA00023136"/>
    </source>
</evidence>
<dbReference type="GO" id="GO:0015562">
    <property type="term" value="F:efflux transmembrane transporter activity"/>
    <property type="evidence" value="ECO:0007669"/>
    <property type="project" value="InterPro"/>
</dbReference>
<evidence type="ECO:0000313" key="12">
    <source>
        <dbReference type="Proteomes" id="UP000676409"/>
    </source>
</evidence>